<dbReference type="Proteomes" id="UP001273166">
    <property type="component" value="Unassembled WGS sequence"/>
</dbReference>
<organism evidence="5 6">
    <name type="scientific">Chaetomium strumarium</name>
    <dbReference type="NCBI Taxonomy" id="1170767"/>
    <lineage>
        <taxon>Eukaryota</taxon>
        <taxon>Fungi</taxon>
        <taxon>Dikarya</taxon>
        <taxon>Ascomycota</taxon>
        <taxon>Pezizomycotina</taxon>
        <taxon>Sordariomycetes</taxon>
        <taxon>Sordariomycetidae</taxon>
        <taxon>Sordariales</taxon>
        <taxon>Chaetomiaceae</taxon>
        <taxon>Chaetomium</taxon>
    </lineage>
</organism>
<dbReference type="SUPFAM" id="SSF52833">
    <property type="entry name" value="Thioredoxin-like"/>
    <property type="match status" value="1"/>
</dbReference>
<feature type="region of interest" description="Disordered" evidence="3">
    <location>
        <begin position="110"/>
        <end position="144"/>
    </location>
</feature>
<dbReference type="Gene3D" id="3.40.30.10">
    <property type="entry name" value="Glutaredoxin"/>
    <property type="match status" value="1"/>
</dbReference>
<protein>
    <submittedName>
        <fullName evidence="5">Thioredoxin-like protein</fullName>
    </submittedName>
</protein>
<name>A0AAJ0GUW2_9PEZI</name>
<dbReference type="InterPro" id="IPR013766">
    <property type="entry name" value="Thioredoxin_domain"/>
</dbReference>
<dbReference type="GeneID" id="87887796"/>
<keyword evidence="2" id="KW-1015">Disulfide bond</keyword>
<dbReference type="AlphaFoldDB" id="A0AAJ0GUW2"/>
<dbReference type="EMBL" id="JAUDZG010000003">
    <property type="protein sequence ID" value="KAK3306494.1"/>
    <property type="molecule type" value="Genomic_DNA"/>
</dbReference>
<evidence type="ECO:0000259" key="4">
    <source>
        <dbReference type="PROSITE" id="PS51352"/>
    </source>
</evidence>
<proteinExistence type="inferred from homology"/>
<dbReference type="RefSeq" id="XP_062722274.1">
    <property type="nucleotide sequence ID" value="XM_062868967.1"/>
</dbReference>
<evidence type="ECO:0000256" key="1">
    <source>
        <dbReference type="ARBA" id="ARBA00008987"/>
    </source>
</evidence>
<evidence type="ECO:0000313" key="5">
    <source>
        <dbReference type="EMBL" id="KAK3306494.1"/>
    </source>
</evidence>
<sequence length="144" mass="15566">MACSVTEICDEKGYNEFMKGTVVLNLYSKTCWPCTMISPVFDNFSYDEDFANIRFAKVNRDVPNEGLRGKLSKFNISATPTFLLLRDGVMVESVVGADVEGLMRMLEKTAEEDKPAATGEVKSPEAGTVGTMSGGKGGKDGCTV</sequence>
<evidence type="ECO:0000256" key="2">
    <source>
        <dbReference type="ARBA" id="ARBA00023157"/>
    </source>
</evidence>
<dbReference type="InterPro" id="IPR036249">
    <property type="entry name" value="Thioredoxin-like_sf"/>
</dbReference>
<gene>
    <name evidence="5" type="ORF">B0T15DRAFT_527362</name>
</gene>
<dbReference type="PANTHER" id="PTHR46115">
    <property type="entry name" value="THIOREDOXIN-LIKE PROTEIN 1"/>
    <property type="match status" value="1"/>
</dbReference>
<reference evidence="5" key="1">
    <citation type="journal article" date="2023" name="Mol. Phylogenet. Evol.">
        <title>Genome-scale phylogeny and comparative genomics of the fungal order Sordariales.</title>
        <authorList>
            <person name="Hensen N."/>
            <person name="Bonometti L."/>
            <person name="Westerberg I."/>
            <person name="Brannstrom I.O."/>
            <person name="Guillou S."/>
            <person name="Cros-Aarteil S."/>
            <person name="Calhoun S."/>
            <person name="Haridas S."/>
            <person name="Kuo A."/>
            <person name="Mondo S."/>
            <person name="Pangilinan J."/>
            <person name="Riley R."/>
            <person name="LaButti K."/>
            <person name="Andreopoulos B."/>
            <person name="Lipzen A."/>
            <person name="Chen C."/>
            <person name="Yan M."/>
            <person name="Daum C."/>
            <person name="Ng V."/>
            <person name="Clum A."/>
            <person name="Steindorff A."/>
            <person name="Ohm R.A."/>
            <person name="Martin F."/>
            <person name="Silar P."/>
            <person name="Natvig D.O."/>
            <person name="Lalanne C."/>
            <person name="Gautier V."/>
            <person name="Ament-Velasquez S.L."/>
            <person name="Kruys A."/>
            <person name="Hutchinson M.I."/>
            <person name="Powell A.J."/>
            <person name="Barry K."/>
            <person name="Miller A.N."/>
            <person name="Grigoriev I.V."/>
            <person name="Debuchy R."/>
            <person name="Gladieux P."/>
            <person name="Hiltunen Thoren M."/>
            <person name="Johannesson H."/>
        </authorList>
    </citation>
    <scope>NUCLEOTIDE SEQUENCE</scope>
    <source>
        <strain evidence="5">CBS 333.67</strain>
    </source>
</reference>
<comment type="caution">
    <text evidence="5">The sequence shown here is derived from an EMBL/GenBank/DDBJ whole genome shotgun (WGS) entry which is preliminary data.</text>
</comment>
<dbReference type="PROSITE" id="PS51352">
    <property type="entry name" value="THIOREDOXIN_2"/>
    <property type="match status" value="1"/>
</dbReference>
<comment type="similarity">
    <text evidence="1">Belongs to the thioredoxin family.</text>
</comment>
<dbReference type="CDD" id="cd02947">
    <property type="entry name" value="TRX_family"/>
    <property type="match status" value="1"/>
</dbReference>
<accession>A0AAJ0GUW2</accession>
<feature type="domain" description="Thioredoxin" evidence="4">
    <location>
        <begin position="1"/>
        <end position="111"/>
    </location>
</feature>
<evidence type="ECO:0000256" key="3">
    <source>
        <dbReference type="SAM" id="MobiDB-lite"/>
    </source>
</evidence>
<keyword evidence="6" id="KW-1185">Reference proteome</keyword>
<reference evidence="5" key="2">
    <citation type="submission" date="2023-06" db="EMBL/GenBank/DDBJ databases">
        <authorList>
            <consortium name="Lawrence Berkeley National Laboratory"/>
            <person name="Mondo S.J."/>
            <person name="Hensen N."/>
            <person name="Bonometti L."/>
            <person name="Westerberg I."/>
            <person name="Brannstrom I.O."/>
            <person name="Guillou S."/>
            <person name="Cros-Aarteil S."/>
            <person name="Calhoun S."/>
            <person name="Haridas S."/>
            <person name="Kuo A."/>
            <person name="Pangilinan J."/>
            <person name="Riley R."/>
            <person name="Labutti K."/>
            <person name="Andreopoulos B."/>
            <person name="Lipzen A."/>
            <person name="Chen C."/>
            <person name="Yanf M."/>
            <person name="Daum C."/>
            <person name="Ng V."/>
            <person name="Clum A."/>
            <person name="Steindorff A."/>
            <person name="Ohm R."/>
            <person name="Martin F."/>
            <person name="Silar P."/>
            <person name="Natvig D."/>
            <person name="Lalanne C."/>
            <person name="Gautier V."/>
            <person name="Ament-Velasquez S.L."/>
            <person name="Kruys A."/>
            <person name="Hutchinson M.I."/>
            <person name="Powell A.J."/>
            <person name="Barry K."/>
            <person name="Miller A.N."/>
            <person name="Grigoriev I.V."/>
            <person name="Debuchy R."/>
            <person name="Gladieux P."/>
            <person name="Thoren M.H."/>
            <person name="Johannesson H."/>
        </authorList>
    </citation>
    <scope>NUCLEOTIDE SEQUENCE</scope>
    <source>
        <strain evidence="5">CBS 333.67</strain>
    </source>
</reference>
<dbReference type="Pfam" id="PF00085">
    <property type="entry name" value="Thioredoxin"/>
    <property type="match status" value="1"/>
</dbReference>
<evidence type="ECO:0000313" key="6">
    <source>
        <dbReference type="Proteomes" id="UP001273166"/>
    </source>
</evidence>